<keyword evidence="9" id="KW-0004">4Fe-4S</keyword>
<keyword evidence="6 9" id="KW-0408">Iron</keyword>
<dbReference type="AlphaFoldDB" id="A0A090ZHN3"/>
<sequence length="426" mass="47755">MDQQTKRQGPGMPNLEQTAGGVMSSGQPAAESAASNSEKKRAPQAVYIHIPFCTNKCFYCDFNSYVLKDQPVMDYLKALDREMELTVGQTPPGEIRTIFVGGGTPTVLNPQEMEFFLASVRKHFPRWAGGIEFTMEANPGTTDREKLAVMKAGGVNRVSFGVQAFQNELLSGIGRIHNTDDVYRSLENARAAGLDNLSIDLMFGLPNQTVEMLDYSVSRALELGLSHYSIYSLKVEENTLFHTLYQKNQLPLPSEEDELKMYLLLMERMAQAGYKQYEISNFAKPGYESRHNITYWRNEDYYGLGAGAHGYVARQRHVNIKGVNPYVEAAGQGLPRLEQFAVSREEAMEDFVMVGLRMLDGIRKEDFRAQFGAASEMDRIFARPLQKMLSAGLLEQHEDQGGYRLSRQGVLFGNEVFAEFIGALTV</sequence>
<dbReference type="InterPro" id="IPR004559">
    <property type="entry name" value="HemW-like"/>
</dbReference>
<feature type="region of interest" description="Disordered" evidence="10">
    <location>
        <begin position="1"/>
        <end position="38"/>
    </location>
</feature>
<dbReference type="GO" id="GO:0005737">
    <property type="term" value="C:cytoplasm"/>
    <property type="evidence" value="ECO:0007669"/>
    <property type="project" value="UniProtKB-SubCell"/>
</dbReference>
<dbReference type="GO" id="GO:0004109">
    <property type="term" value="F:coproporphyrinogen oxidase activity"/>
    <property type="evidence" value="ECO:0007669"/>
    <property type="project" value="InterPro"/>
</dbReference>
<dbReference type="NCBIfam" id="TIGR00539">
    <property type="entry name" value="hemN_rel"/>
    <property type="match status" value="1"/>
</dbReference>
<dbReference type="InterPro" id="IPR007197">
    <property type="entry name" value="rSAM"/>
</dbReference>
<dbReference type="PANTHER" id="PTHR13932:SF5">
    <property type="entry name" value="RADICAL S-ADENOSYL METHIONINE DOMAIN-CONTAINING PROTEIN 1, MITOCHONDRIAL"/>
    <property type="match status" value="1"/>
</dbReference>
<evidence type="ECO:0000256" key="5">
    <source>
        <dbReference type="ARBA" id="ARBA00022723"/>
    </source>
</evidence>
<dbReference type="STRING" id="44252.DJ90_615"/>
<keyword evidence="5 9" id="KW-0479">Metal-binding</keyword>
<dbReference type="PROSITE" id="PS51918">
    <property type="entry name" value="RADICAL_SAM"/>
    <property type="match status" value="1"/>
</dbReference>
<dbReference type="SUPFAM" id="SSF102114">
    <property type="entry name" value="Radical SAM enzymes"/>
    <property type="match status" value="1"/>
</dbReference>
<comment type="function">
    <text evidence="9">Probably acts as a heme chaperone, transferring heme to an unknown acceptor. Binds one molecule of heme per monomer, possibly covalently. Binds 1 [4Fe-4S] cluster. The cluster is coordinated with 3 cysteines and an exchangeable S-adenosyl-L-methionine.</text>
</comment>
<proteinExistence type="inferred from homology"/>
<dbReference type="InterPro" id="IPR006638">
    <property type="entry name" value="Elp3/MiaA/NifB-like_rSAM"/>
</dbReference>
<organism evidence="12 13">
    <name type="scientific">Paenibacillus macerans</name>
    <name type="common">Bacillus macerans</name>
    <dbReference type="NCBI Taxonomy" id="44252"/>
    <lineage>
        <taxon>Bacteria</taxon>
        <taxon>Bacillati</taxon>
        <taxon>Bacillota</taxon>
        <taxon>Bacilli</taxon>
        <taxon>Bacillales</taxon>
        <taxon>Paenibacillaceae</taxon>
        <taxon>Paenibacillus</taxon>
    </lineage>
</organism>
<dbReference type="InterPro" id="IPR013785">
    <property type="entry name" value="Aldolase_TIM"/>
</dbReference>
<dbReference type="Gene3D" id="3.20.20.70">
    <property type="entry name" value="Aldolase class I"/>
    <property type="match status" value="1"/>
</dbReference>
<dbReference type="SFLD" id="SFLDG01065">
    <property type="entry name" value="anaerobic_coproporphyrinogen-I"/>
    <property type="match status" value="1"/>
</dbReference>
<dbReference type="InterPro" id="IPR010723">
    <property type="entry name" value="HemN_C"/>
</dbReference>
<comment type="similarity">
    <text evidence="1">Belongs to the anaerobic coproporphyrinogen-III oxidase family. HemW subfamily.</text>
</comment>
<feature type="domain" description="Radical SAM core" evidence="11">
    <location>
        <begin position="38"/>
        <end position="275"/>
    </location>
</feature>
<evidence type="ECO:0000256" key="6">
    <source>
        <dbReference type="ARBA" id="ARBA00023004"/>
    </source>
</evidence>
<evidence type="ECO:0000256" key="9">
    <source>
        <dbReference type="RuleBase" id="RU364116"/>
    </source>
</evidence>
<dbReference type="SFLD" id="SFLDS00029">
    <property type="entry name" value="Radical_SAM"/>
    <property type="match status" value="1"/>
</dbReference>
<name>A0A090ZHN3_PAEMA</name>
<evidence type="ECO:0000313" key="13">
    <source>
        <dbReference type="Proteomes" id="UP000029278"/>
    </source>
</evidence>
<dbReference type="CDD" id="cd01335">
    <property type="entry name" value="Radical_SAM"/>
    <property type="match status" value="1"/>
</dbReference>
<comment type="subcellular location">
    <subcellularLocation>
        <location evidence="9">Cytoplasm</location>
    </subcellularLocation>
</comment>
<accession>A0A090ZHN3</accession>
<dbReference type="EMBL" id="JMQA01000020">
    <property type="protein sequence ID" value="KFN10112.1"/>
    <property type="molecule type" value="Genomic_DNA"/>
</dbReference>
<dbReference type="InterPro" id="IPR058240">
    <property type="entry name" value="rSAM_sf"/>
</dbReference>
<evidence type="ECO:0000256" key="1">
    <source>
        <dbReference type="ARBA" id="ARBA00006100"/>
    </source>
</evidence>
<dbReference type="Pfam" id="PF04055">
    <property type="entry name" value="Radical_SAM"/>
    <property type="match status" value="1"/>
</dbReference>
<protein>
    <recommendedName>
        <fullName evidence="2 9">Heme chaperone HemW</fullName>
    </recommendedName>
</protein>
<reference evidence="12 13" key="1">
    <citation type="submission" date="2014-04" db="EMBL/GenBank/DDBJ databases">
        <authorList>
            <person name="Bishop-Lilly K.A."/>
            <person name="Broomall S.M."/>
            <person name="Chain P.S."/>
            <person name="Chertkov O."/>
            <person name="Coyne S.R."/>
            <person name="Daligault H.E."/>
            <person name="Davenport K.W."/>
            <person name="Erkkila T."/>
            <person name="Frey K.G."/>
            <person name="Gibbons H.S."/>
            <person name="Gu W."/>
            <person name="Jaissle J."/>
            <person name="Johnson S.L."/>
            <person name="Koroleva G.I."/>
            <person name="Ladner J.T."/>
            <person name="Lo C.-C."/>
            <person name="Minogue T.D."/>
            <person name="Munk C."/>
            <person name="Palacios G.F."/>
            <person name="Redden C.L."/>
            <person name="Rosenzweig C.N."/>
            <person name="Scholz M.B."/>
            <person name="Teshima H."/>
            <person name="Xu Y."/>
        </authorList>
    </citation>
    <scope>NUCLEOTIDE SEQUENCE [LARGE SCALE GENOMIC DNA]</scope>
    <source>
        <strain evidence="12 13">8244</strain>
    </source>
</reference>
<dbReference type="InterPro" id="IPR034505">
    <property type="entry name" value="Coproporphyrinogen-III_oxidase"/>
</dbReference>
<evidence type="ECO:0000256" key="4">
    <source>
        <dbReference type="ARBA" id="ARBA00022691"/>
    </source>
</evidence>
<keyword evidence="9" id="KW-0963">Cytoplasm</keyword>
<dbReference type="Pfam" id="PF06969">
    <property type="entry name" value="HemN_C"/>
    <property type="match status" value="1"/>
</dbReference>
<dbReference type="PATRIC" id="fig|44252.3.peg.1864"/>
<dbReference type="GO" id="GO:0051539">
    <property type="term" value="F:4 iron, 4 sulfur cluster binding"/>
    <property type="evidence" value="ECO:0007669"/>
    <property type="project" value="UniProtKB-UniRule"/>
</dbReference>
<dbReference type="SFLD" id="SFLDG01082">
    <property type="entry name" value="B12-binding_domain_containing"/>
    <property type="match status" value="1"/>
</dbReference>
<dbReference type="SMART" id="SM00729">
    <property type="entry name" value="Elp3"/>
    <property type="match status" value="1"/>
</dbReference>
<dbReference type="SFLD" id="SFLDF00562">
    <property type="entry name" value="HemN-like__clustered_with_heat"/>
    <property type="match status" value="1"/>
</dbReference>
<dbReference type="GO" id="GO:0006779">
    <property type="term" value="P:porphyrin-containing compound biosynthetic process"/>
    <property type="evidence" value="ECO:0007669"/>
    <property type="project" value="InterPro"/>
</dbReference>
<evidence type="ECO:0000256" key="10">
    <source>
        <dbReference type="SAM" id="MobiDB-lite"/>
    </source>
</evidence>
<dbReference type="HOGENOM" id="CLU_027579_1_1_9"/>
<evidence type="ECO:0000256" key="3">
    <source>
        <dbReference type="ARBA" id="ARBA00022617"/>
    </source>
</evidence>
<dbReference type="SFLD" id="SFLDF00288">
    <property type="entry name" value="HemN-like__clustered_with_nucl"/>
    <property type="match status" value="1"/>
</dbReference>
<dbReference type="GO" id="GO:0046872">
    <property type="term" value="F:metal ion binding"/>
    <property type="evidence" value="ECO:0007669"/>
    <property type="project" value="UniProtKB-UniRule"/>
</dbReference>
<keyword evidence="8 9" id="KW-0143">Chaperone</keyword>
<gene>
    <name evidence="12" type="ORF">DJ90_615</name>
</gene>
<dbReference type="PANTHER" id="PTHR13932">
    <property type="entry name" value="COPROPORPHYRINIGEN III OXIDASE"/>
    <property type="match status" value="1"/>
</dbReference>
<dbReference type="Proteomes" id="UP000029278">
    <property type="component" value="Unassembled WGS sequence"/>
</dbReference>
<keyword evidence="4 9" id="KW-0949">S-adenosyl-L-methionine</keyword>
<keyword evidence="3 9" id="KW-0349">Heme</keyword>
<evidence type="ECO:0000313" key="12">
    <source>
        <dbReference type="EMBL" id="KFN10112.1"/>
    </source>
</evidence>
<evidence type="ECO:0000256" key="8">
    <source>
        <dbReference type="ARBA" id="ARBA00023186"/>
    </source>
</evidence>
<keyword evidence="7 9" id="KW-0411">Iron-sulfur</keyword>
<keyword evidence="13" id="KW-1185">Reference proteome</keyword>
<comment type="caution">
    <text evidence="12">The sequence shown here is derived from an EMBL/GenBank/DDBJ whole genome shotgun (WGS) entry which is preliminary data.</text>
</comment>
<evidence type="ECO:0000256" key="7">
    <source>
        <dbReference type="ARBA" id="ARBA00023014"/>
    </source>
</evidence>
<evidence type="ECO:0000259" key="11">
    <source>
        <dbReference type="PROSITE" id="PS51918"/>
    </source>
</evidence>
<evidence type="ECO:0000256" key="2">
    <source>
        <dbReference type="ARBA" id="ARBA00017228"/>
    </source>
</evidence>